<organism evidence="1">
    <name type="scientific">uncultured Caudovirales phage</name>
    <dbReference type="NCBI Taxonomy" id="2100421"/>
    <lineage>
        <taxon>Viruses</taxon>
        <taxon>Duplodnaviria</taxon>
        <taxon>Heunggongvirae</taxon>
        <taxon>Uroviricota</taxon>
        <taxon>Caudoviricetes</taxon>
        <taxon>Peduoviridae</taxon>
        <taxon>Maltschvirus</taxon>
        <taxon>Maltschvirus maltsch</taxon>
    </lineage>
</organism>
<evidence type="ECO:0000313" key="1">
    <source>
        <dbReference type="EMBL" id="CAB5223769.1"/>
    </source>
</evidence>
<protein>
    <submittedName>
        <fullName evidence="1">Uncharacterized protein</fullName>
    </submittedName>
</protein>
<sequence>MTAQEKAKELVDKMLDKQEYSDVYQERGIISWSAKQCALIAVEFAREFITGDLNEQFDKILYLIEIKEEIEKL</sequence>
<accession>A0A6J7X3W6</accession>
<name>A0A6J7X3W6_9CAUD</name>
<reference evidence="1" key="1">
    <citation type="submission" date="2020-05" db="EMBL/GenBank/DDBJ databases">
        <authorList>
            <person name="Chiriac C."/>
            <person name="Salcher M."/>
            <person name="Ghai R."/>
            <person name="Kavagutti S V."/>
        </authorList>
    </citation>
    <scope>NUCLEOTIDE SEQUENCE</scope>
</reference>
<gene>
    <name evidence="1" type="ORF">UFOVP391_4</name>
</gene>
<proteinExistence type="predicted"/>
<dbReference type="EMBL" id="LR798325">
    <property type="protein sequence ID" value="CAB5223769.1"/>
    <property type="molecule type" value="Genomic_DNA"/>
</dbReference>